<sequence length="314" mass="31330">MTSNPGSADDPTGSAGGPAELVRRQDFDTPGPITVDIGNGLGPVVVELSDTTTTHVEVRHDAGPALPDWRAGLSGLLNWVSDQFGDSGPLADARAQPVEEAVRRTRIDLAGNRLAVRTPTTSPLRGVPLAVRVQAPQDSEITLHTGAGEVTVTGVAGRVSVQGGSGAVAIAHAADRANVRSGSGPLRLGTMAAGVQARSGSGDVEIAAVEGASTVATGSGAVWLGSVSADVLVRSGSGDIAVADAAGGEVELITGSGEVVVSLRRGVAAEVDLTSSTGSATSDLDVTDEPPATEPGLRVFARTGNGDATLTRAV</sequence>
<keyword evidence="4" id="KW-1185">Reference proteome</keyword>
<feature type="region of interest" description="Disordered" evidence="1">
    <location>
        <begin position="1"/>
        <end position="31"/>
    </location>
</feature>
<dbReference type="PANTHER" id="PTHR34094:SF1">
    <property type="entry name" value="PROTEIN FAM185A"/>
    <property type="match status" value="1"/>
</dbReference>
<dbReference type="InterPro" id="IPR025164">
    <property type="entry name" value="Toastrack_DUF4097"/>
</dbReference>
<dbReference type="Gene3D" id="2.160.20.120">
    <property type="match status" value="1"/>
</dbReference>
<evidence type="ECO:0000313" key="3">
    <source>
        <dbReference type="EMBL" id="MEY8041554.1"/>
    </source>
</evidence>
<comment type="caution">
    <text evidence="3">The sequence shown here is derived from an EMBL/GenBank/DDBJ whole genome shotgun (WGS) entry which is preliminary data.</text>
</comment>
<dbReference type="Pfam" id="PF13349">
    <property type="entry name" value="DUF4097"/>
    <property type="match status" value="1"/>
</dbReference>
<accession>A0ABV4CKE1</accession>
<dbReference type="Proteomes" id="UP001564626">
    <property type="component" value="Unassembled WGS sequence"/>
</dbReference>
<feature type="domain" description="DUF4097" evidence="2">
    <location>
        <begin position="158"/>
        <end position="284"/>
    </location>
</feature>
<name>A0ABV4CKE1_9PSEU</name>
<organism evidence="3 4">
    <name type="scientific">Saccharopolyspora cebuensis</name>
    <dbReference type="NCBI Taxonomy" id="418759"/>
    <lineage>
        <taxon>Bacteria</taxon>
        <taxon>Bacillati</taxon>
        <taxon>Actinomycetota</taxon>
        <taxon>Actinomycetes</taxon>
        <taxon>Pseudonocardiales</taxon>
        <taxon>Pseudonocardiaceae</taxon>
        <taxon>Saccharopolyspora</taxon>
    </lineage>
</organism>
<dbReference type="RefSeq" id="WP_345355296.1">
    <property type="nucleotide sequence ID" value="NZ_BAABII010000001.1"/>
</dbReference>
<dbReference type="PANTHER" id="PTHR34094">
    <property type="match status" value="1"/>
</dbReference>
<evidence type="ECO:0000256" key="1">
    <source>
        <dbReference type="SAM" id="MobiDB-lite"/>
    </source>
</evidence>
<proteinExistence type="predicted"/>
<dbReference type="EMBL" id="JBGEHV010000038">
    <property type="protein sequence ID" value="MEY8041554.1"/>
    <property type="molecule type" value="Genomic_DNA"/>
</dbReference>
<gene>
    <name evidence="3" type="ORF">AB8O55_19280</name>
</gene>
<protein>
    <submittedName>
        <fullName evidence="3">DUF4097 domain-containing protein</fullName>
    </submittedName>
</protein>
<reference evidence="3 4" key="1">
    <citation type="submission" date="2024-08" db="EMBL/GenBank/DDBJ databases">
        <title>Genome mining of Saccharopolyspora cebuensis PGLac3 from Nigerian medicinal plant.</title>
        <authorList>
            <person name="Ezeobiora C.E."/>
            <person name="Igbokwe N.H."/>
            <person name="Amin D.H."/>
            <person name="Mendie U.E."/>
        </authorList>
    </citation>
    <scope>NUCLEOTIDE SEQUENCE [LARGE SCALE GENOMIC DNA]</scope>
    <source>
        <strain evidence="3 4">PGLac3</strain>
    </source>
</reference>
<evidence type="ECO:0000313" key="4">
    <source>
        <dbReference type="Proteomes" id="UP001564626"/>
    </source>
</evidence>
<evidence type="ECO:0000259" key="2">
    <source>
        <dbReference type="Pfam" id="PF13349"/>
    </source>
</evidence>